<dbReference type="Proteomes" id="UP000020218">
    <property type="component" value="Unassembled WGS sequence"/>
</dbReference>
<dbReference type="STRING" id="1454001.AW08_01342"/>
<dbReference type="InterPro" id="IPR016161">
    <property type="entry name" value="Ald_DH/histidinol_DH"/>
</dbReference>
<dbReference type="EC" id="1.2.1.79" evidence="3"/>
<evidence type="ECO:0000256" key="1">
    <source>
        <dbReference type="ARBA" id="ARBA00023002"/>
    </source>
</evidence>
<reference evidence="3" key="1">
    <citation type="submission" date="2014-02" db="EMBL/GenBank/DDBJ databases">
        <title>Expanding our view of genomic diversity in Candidatus Accumulibacter clades.</title>
        <authorList>
            <person name="Skennerton C.T."/>
            <person name="Barr J.J."/>
            <person name="Slater F.R."/>
            <person name="Bond P.L."/>
            <person name="Tyson G.W."/>
        </authorList>
    </citation>
    <scope>NUCLEOTIDE SEQUENCE [LARGE SCALE GENOMIC DNA]</scope>
</reference>
<gene>
    <name evidence="3" type="primary">gabD_2</name>
    <name evidence="3" type="ORF">AW08_01342</name>
</gene>
<dbReference type="InterPro" id="IPR050740">
    <property type="entry name" value="Aldehyde_DH_Superfamily"/>
</dbReference>
<dbReference type="PANTHER" id="PTHR43353:SF6">
    <property type="entry name" value="CYTOPLASMIC ALDEHYDE DEHYDROGENASE (EUROFUNG)"/>
    <property type="match status" value="1"/>
</dbReference>
<evidence type="ECO:0000313" key="3">
    <source>
        <dbReference type="EMBL" id="EXI68124.1"/>
    </source>
</evidence>
<dbReference type="GO" id="GO:0004777">
    <property type="term" value="F:succinate-semialdehyde dehydrogenase (NAD+) activity"/>
    <property type="evidence" value="ECO:0007669"/>
    <property type="project" value="TreeGrafter"/>
</dbReference>
<dbReference type="PATRIC" id="fig|1454001.3.peg.1392"/>
<feature type="domain" description="Aldehyde dehydrogenase" evidence="2">
    <location>
        <begin position="27"/>
        <end position="230"/>
    </location>
</feature>
<protein>
    <submittedName>
        <fullName evidence="3">Succinate-semialdehyde dehydrogenase [NADP(+)] GabD</fullName>
        <ecNumber evidence="3">1.2.1.79</ecNumber>
    </submittedName>
</protein>
<organism evidence="3 4">
    <name type="scientific">Candidatus Accumulibacter adjunctus</name>
    <dbReference type="NCBI Taxonomy" id="1454001"/>
    <lineage>
        <taxon>Bacteria</taxon>
        <taxon>Pseudomonadati</taxon>
        <taxon>Pseudomonadota</taxon>
        <taxon>Betaproteobacteria</taxon>
        <taxon>Candidatus Accumulibacter</taxon>
    </lineage>
</organism>
<dbReference type="PANTHER" id="PTHR43353">
    <property type="entry name" value="SUCCINATE-SEMIALDEHYDE DEHYDROGENASE, MITOCHONDRIAL"/>
    <property type="match status" value="1"/>
</dbReference>
<dbReference type="SUPFAM" id="SSF53720">
    <property type="entry name" value="ALDH-like"/>
    <property type="match status" value="1"/>
</dbReference>
<proteinExistence type="predicted"/>
<keyword evidence="1 3" id="KW-0560">Oxidoreductase</keyword>
<dbReference type="Gene3D" id="3.40.605.10">
    <property type="entry name" value="Aldehyde Dehydrogenase, Chain A, domain 1"/>
    <property type="match status" value="1"/>
</dbReference>
<evidence type="ECO:0000313" key="4">
    <source>
        <dbReference type="Proteomes" id="UP000020218"/>
    </source>
</evidence>
<dbReference type="AlphaFoldDB" id="A0A011PP91"/>
<name>A0A011PP91_9PROT</name>
<sequence length="234" mass="23928">MKETDDILAVPLWINGHAFLTMAPAFFDVRDPRSGLIRRRTPLCGAGQAATAVDAAAAALPAWRSLTVAERAQLLATLADALAGYGSHFAGLIAEESGQPDAAAAAEVETALCLLRRAADEATVASDGGVVAIVCDDRTPLAGLLQHAVPTLLAGSTVVAKPSPKAPSVAVALAELMAQGGFLAGAFNVLHGDLEAIEGLCAAPALGRLLFSGDAALRRRVAEIAGRHGRQLVD</sequence>
<dbReference type="Pfam" id="PF00171">
    <property type="entry name" value="Aldedh"/>
    <property type="match status" value="1"/>
</dbReference>
<dbReference type="GO" id="GO:0009450">
    <property type="term" value="P:gamma-aminobutyric acid catabolic process"/>
    <property type="evidence" value="ECO:0007669"/>
    <property type="project" value="TreeGrafter"/>
</dbReference>
<dbReference type="EMBL" id="JFAX01000006">
    <property type="protein sequence ID" value="EXI68124.1"/>
    <property type="molecule type" value="Genomic_DNA"/>
</dbReference>
<dbReference type="GO" id="GO:0036243">
    <property type="term" value="F:succinate-semialdehyde dehydrogenase (NADP+) activity"/>
    <property type="evidence" value="ECO:0007669"/>
    <property type="project" value="UniProtKB-EC"/>
</dbReference>
<dbReference type="InterPro" id="IPR016162">
    <property type="entry name" value="Ald_DH_N"/>
</dbReference>
<comment type="caution">
    <text evidence="3">The sequence shown here is derived from an EMBL/GenBank/DDBJ whole genome shotgun (WGS) entry which is preliminary data.</text>
</comment>
<dbReference type="InterPro" id="IPR015590">
    <property type="entry name" value="Aldehyde_DH_dom"/>
</dbReference>
<evidence type="ECO:0000259" key="2">
    <source>
        <dbReference type="Pfam" id="PF00171"/>
    </source>
</evidence>
<accession>A0A011PP91</accession>
<keyword evidence="4" id="KW-1185">Reference proteome</keyword>